<comment type="caution">
    <text evidence="2">The sequence shown here is derived from an EMBL/GenBank/DDBJ whole genome shotgun (WGS) entry which is preliminary data.</text>
</comment>
<protein>
    <submittedName>
        <fullName evidence="2">Uncharacterized protein</fullName>
    </submittedName>
</protein>
<reference evidence="2 3" key="1">
    <citation type="submission" date="2016-10" db="EMBL/GenBank/DDBJ databases">
        <title>Genome sequence of the ascomycete fungus Penicillium subrubescens.</title>
        <authorList>
            <person name="De Vries R.P."/>
            <person name="Peng M."/>
            <person name="Dilokpimol A."/>
            <person name="Hilden K."/>
            <person name="Makela M.R."/>
            <person name="Grigoriev I."/>
            <person name="Riley R."/>
            <person name="Granchi Z."/>
        </authorList>
    </citation>
    <scope>NUCLEOTIDE SEQUENCE [LARGE SCALE GENOMIC DNA]</scope>
    <source>
        <strain evidence="2 3">CBS 132785</strain>
    </source>
</reference>
<accession>A0A1Q5U2Y3</accession>
<proteinExistence type="predicted"/>
<sequence length="238" mass="27629">MVGHGTPDQTFLQRDLRKSVEPIPTQQLLQLPPKMDTRTEKSRMKIDSLLNPGGIDYSIGNAHSDSQVSSNQYSYGKHQIYYNTSPRPVSIDNKWTGFHSASGSQQQCQDGPRQSHHPTSMGSSPKPYRFVQDSGNNGTDPRHVPGCNYNNEEMHFVWYHYIDLSQDWETVLEGFNRQFPYRQRLGTQGMKHKFYRFIKDKGAKRVKRGPKSFMKWIQLSYPWMREDHKTAIALQKHP</sequence>
<dbReference type="EMBL" id="MNBE01000587">
    <property type="protein sequence ID" value="OKP06823.1"/>
    <property type="molecule type" value="Genomic_DNA"/>
</dbReference>
<evidence type="ECO:0000313" key="3">
    <source>
        <dbReference type="Proteomes" id="UP000186955"/>
    </source>
</evidence>
<dbReference type="Proteomes" id="UP000186955">
    <property type="component" value="Unassembled WGS sequence"/>
</dbReference>
<gene>
    <name evidence="2" type="ORF">PENSUB_6190</name>
</gene>
<evidence type="ECO:0000313" key="2">
    <source>
        <dbReference type="EMBL" id="OKP06823.1"/>
    </source>
</evidence>
<feature type="region of interest" description="Disordered" evidence="1">
    <location>
        <begin position="93"/>
        <end position="140"/>
    </location>
</feature>
<feature type="region of interest" description="Disordered" evidence="1">
    <location>
        <begin position="1"/>
        <end position="22"/>
    </location>
</feature>
<feature type="compositionally biased region" description="Polar residues" evidence="1">
    <location>
        <begin position="99"/>
        <end position="109"/>
    </location>
</feature>
<organism evidence="2 3">
    <name type="scientific">Penicillium subrubescens</name>
    <dbReference type="NCBI Taxonomy" id="1316194"/>
    <lineage>
        <taxon>Eukaryota</taxon>
        <taxon>Fungi</taxon>
        <taxon>Dikarya</taxon>
        <taxon>Ascomycota</taxon>
        <taxon>Pezizomycotina</taxon>
        <taxon>Eurotiomycetes</taxon>
        <taxon>Eurotiomycetidae</taxon>
        <taxon>Eurotiales</taxon>
        <taxon>Aspergillaceae</taxon>
        <taxon>Penicillium</taxon>
    </lineage>
</organism>
<dbReference type="STRING" id="1316194.A0A1Q5U2Y3"/>
<name>A0A1Q5U2Y3_9EURO</name>
<keyword evidence="3" id="KW-1185">Reference proteome</keyword>
<evidence type="ECO:0000256" key="1">
    <source>
        <dbReference type="SAM" id="MobiDB-lite"/>
    </source>
</evidence>
<dbReference type="AlphaFoldDB" id="A0A1Q5U2Y3"/>